<dbReference type="SUPFAM" id="SSF53474">
    <property type="entry name" value="alpha/beta-Hydrolases"/>
    <property type="match status" value="1"/>
</dbReference>
<dbReference type="EMBL" id="JADGII010000022">
    <property type="protein sequence ID" value="MBF0637466.1"/>
    <property type="molecule type" value="Genomic_DNA"/>
</dbReference>
<dbReference type="Pfam" id="PF00756">
    <property type="entry name" value="Esterase"/>
    <property type="match status" value="1"/>
</dbReference>
<evidence type="ECO:0000313" key="1">
    <source>
        <dbReference type="EMBL" id="MBF0637466.1"/>
    </source>
</evidence>
<reference evidence="1 2" key="1">
    <citation type="journal article" date="2020" name="Microorganisms">
        <title>Simultaneous Genome Sequencing of Prosthecochloris ethylica and Desulfuromonas acetoxidans within a Syntrophic Mixture Reveals Unique Pili and Protein Interactions.</title>
        <authorList>
            <person name="Kyndt J.A."/>
            <person name="Van Beeumen J.J."/>
            <person name="Meyer T.E."/>
        </authorList>
    </citation>
    <scope>NUCLEOTIDE SEQUENCE [LARGE SCALE GENOMIC DNA]</scope>
    <source>
        <strain evidence="1 2">N3</strain>
    </source>
</reference>
<evidence type="ECO:0000313" key="2">
    <source>
        <dbReference type="Proteomes" id="UP000619838"/>
    </source>
</evidence>
<dbReference type="Gene3D" id="3.40.50.1820">
    <property type="entry name" value="alpha/beta hydrolase"/>
    <property type="match status" value="1"/>
</dbReference>
<organism evidence="1 2">
    <name type="scientific">Prosthecochloris ethylica</name>
    <dbReference type="NCBI Taxonomy" id="2743976"/>
    <lineage>
        <taxon>Bacteria</taxon>
        <taxon>Pseudomonadati</taxon>
        <taxon>Chlorobiota</taxon>
        <taxon>Chlorobiia</taxon>
        <taxon>Chlorobiales</taxon>
        <taxon>Chlorobiaceae</taxon>
        <taxon>Prosthecochloris</taxon>
    </lineage>
</organism>
<sequence length="343" mass="38326">MTERTPQPYMTFPAVDGHTLEHNPLGDPAVRHVPVFLPPSYDGRKRFGVIFLLSGFAGTGSSFLNYRFGRPTLPEQMAGLMRQGLMDEALIVMPDCMTMYGGSQYVDSTATGPYETYLTEELVPFIDRHFATLPHAANRAVAGKSSGGFAALRLAMRHPGLFGAAACHSGDMNFELSYRSSFPAAARILEKYNGSLSAFFTAWQQADKKPSSEFPLIDMMAMAACYSPDPSQTPPENMRLPFSPETCDLVEDVWQEWLGFDPLTMIEEEHYAEALRNLRLLYLDCGSFDEYHLQFGHRKFSARARELDIPHRYEEFPDTHGDTSYRYSVSLPLLAGVVSSEPG</sequence>
<keyword evidence="2" id="KW-1185">Reference proteome</keyword>
<proteinExistence type="predicted"/>
<comment type="caution">
    <text evidence="1">The sequence shown here is derived from an EMBL/GenBank/DDBJ whole genome shotgun (WGS) entry which is preliminary data.</text>
</comment>
<gene>
    <name evidence="1" type="ORF">INT08_09835</name>
</gene>
<protein>
    <submittedName>
        <fullName evidence="1">Esterase</fullName>
    </submittedName>
</protein>
<dbReference type="Proteomes" id="UP000619838">
    <property type="component" value="Unassembled WGS sequence"/>
</dbReference>
<dbReference type="InterPro" id="IPR050583">
    <property type="entry name" value="Mycobacterial_A85_antigen"/>
</dbReference>
<dbReference type="InterPro" id="IPR029058">
    <property type="entry name" value="AB_hydrolase_fold"/>
</dbReference>
<name>A0ABR9XUQ9_9CHLB</name>
<dbReference type="InterPro" id="IPR000801">
    <property type="entry name" value="Esterase-like"/>
</dbReference>
<accession>A0ABR9XUQ9</accession>
<dbReference type="PANTHER" id="PTHR48098:SF1">
    <property type="entry name" value="DIACYLGLYCEROL ACYLTRANSFERASE_MYCOLYLTRANSFERASE AG85A"/>
    <property type="match status" value="1"/>
</dbReference>
<dbReference type="PANTHER" id="PTHR48098">
    <property type="entry name" value="ENTEROCHELIN ESTERASE-RELATED"/>
    <property type="match status" value="1"/>
</dbReference>